<dbReference type="AlphaFoldDB" id="A0A0A9F164"/>
<sequence length="64" mass="7635">MTQHTGKFNTRPPDKIIKALCVFTQSGLFFMQGLERSQTYIDKHIILKIWSRYLQHLYITHNII</sequence>
<dbReference type="EMBL" id="GBRH01195873">
    <property type="protein sequence ID" value="JAE02023.1"/>
    <property type="molecule type" value="Transcribed_RNA"/>
</dbReference>
<proteinExistence type="predicted"/>
<reference evidence="1" key="2">
    <citation type="journal article" date="2015" name="Data Brief">
        <title>Shoot transcriptome of the giant reed, Arundo donax.</title>
        <authorList>
            <person name="Barrero R.A."/>
            <person name="Guerrero F.D."/>
            <person name="Moolhuijzen P."/>
            <person name="Goolsby J.A."/>
            <person name="Tidwell J."/>
            <person name="Bellgard S.E."/>
            <person name="Bellgard M.I."/>
        </authorList>
    </citation>
    <scope>NUCLEOTIDE SEQUENCE</scope>
    <source>
        <tissue evidence="1">Shoot tissue taken approximately 20 cm above the soil surface</tissue>
    </source>
</reference>
<evidence type="ECO:0000313" key="1">
    <source>
        <dbReference type="EMBL" id="JAE02023.1"/>
    </source>
</evidence>
<name>A0A0A9F164_ARUDO</name>
<reference evidence="1" key="1">
    <citation type="submission" date="2014-09" db="EMBL/GenBank/DDBJ databases">
        <authorList>
            <person name="Magalhaes I.L.F."/>
            <person name="Oliveira U."/>
            <person name="Santos F.R."/>
            <person name="Vidigal T.H.D.A."/>
            <person name="Brescovit A.D."/>
            <person name="Santos A.J."/>
        </authorList>
    </citation>
    <scope>NUCLEOTIDE SEQUENCE</scope>
    <source>
        <tissue evidence="1">Shoot tissue taken approximately 20 cm above the soil surface</tissue>
    </source>
</reference>
<organism evidence="1">
    <name type="scientific">Arundo donax</name>
    <name type="common">Giant reed</name>
    <name type="synonym">Donax arundinaceus</name>
    <dbReference type="NCBI Taxonomy" id="35708"/>
    <lineage>
        <taxon>Eukaryota</taxon>
        <taxon>Viridiplantae</taxon>
        <taxon>Streptophyta</taxon>
        <taxon>Embryophyta</taxon>
        <taxon>Tracheophyta</taxon>
        <taxon>Spermatophyta</taxon>
        <taxon>Magnoliopsida</taxon>
        <taxon>Liliopsida</taxon>
        <taxon>Poales</taxon>
        <taxon>Poaceae</taxon>
        <taxon>PACMAD clade</taxon>
        <taxon>Arundinoideae</taxon>
        <taxon>Arundineae</taxon>
        <taxon>Arundo</taxon>
    </lineage>
</organism>
<protein>
    <submittedName>
        <fullName evidence="1">Uncharacterized protein</fullName>
    </submittedName>
</protein>
<accession>A0A0A9F164</accession>